<sequence>MEDDKPLSESERSSKEHYSHLEEKRKSAYDKIQGVRIVKVTKDNIVKDLIELYKDPSISNSRLLMEIAGQEDAVGNGVLREAYSLFWDNLLANNTMGETEFTIPMAPHFTFEDYVSIGRIITHQFVQCGAFPVRISQASITQALLGDVSPETLISSFLKLLPPREREIIEKGLSDSTAFSQDEIMEILEDYNINTLPTTANLASLITQIGRNEFAQKPYLCLLRIRRGMGPMWDGVSEKDIASIYNLCQPTTQRIIDQIYMVHKDPKDAQIMRWLQRYLKICSDEALVNFLRFCTATDVMRPECCIKVSTEFMPPAAIRPKSRTCFGIIVLPRNYTSFTQLRKNMDFYLRNPNLWDLSD</sequence>
<dbReference type="EMBL" id="CACRXK020000604">
    <property type="protein sequence ID" value="CAB3983370.1"/>
    <property type="molecule type" value="Genomic_DNA"/>
</dbReference>
<keyword evidence="4" id="KW-1185">Reference proteome</keyword>
<evidence type="ECO:0000259" key="2">
    <source>
        <dbReference type="Pfam" id="PF00632"/>
    </source>
</evidence>
<evidence type="ECO:0000313" key="4">
    <source>
        <dbReference type="Proteomes" id="UP001152795"/>
    </source>
</evidence>
<name>A0A7D9DEM5_PARCT</name>
<proteinExistence type="predicted"/>
<dbReference type="InterPro" id="IPR000569">
    <property type="entry name" value="HECT_dom"/>
</dbReference>
<accession>A0A7D9DEM5</accession>
<comment type="caution">
    <text evidence="3">The sequence shown here is derived from an EMBL/GenBank/DDBJ whole genome shotgun (WGS) entry which is preliminary data.</text>
</comment>
<evidence type="ECO:0000313" key="3">
    <source>
        <dbReference type="EMBL" id="CAB3983370.1"/>
    </source>
</evidence>
<protein>
    <submittedName>
        <fullName evidence="3">DNA polymerase</fullName>
    </submittedName>
</protein>
<gene>
    <name evidence="3" type="ORF">PACLA_8A020075</name>
</gene>
<dbReference type="OrthoDB" id="5987944at2759"/>
<feature type="domain" description="HECT" evidence="2">
    <location>
        <begin position="263"/>
        <end position="347"/>
    </location>
</feature>
<reference evidence="3" key="1">
    <citation type="submission" date="2020-04" db="EMBL/GenBank/DDBJ databases">
        <authorList>
            <person name="Alioto T."/>
            <person name="Alioto T."/>
            <person name="Gomez Garrido J."/>
        </authorList>
    </citation>
    <scope>NUCLEOTIDE SEQUENCE</scope>
    <source>
        <strain evidence="3">A484AB</strain>
    </source>
</reference>
<evidence type="ECO:0000256" key="1">
    <source>
        <dbReference type="ARBA" id="ARBA00022786"/>
    </source>
</evidence>
<organism evidence="3 4">
    <name type="scientific">Paramuricea clavata</name>
    <name type="common">Red gorgonian</name>
    <name type="synonym">Violescent sea-whip</name>
    <dbReference type="NCBI Taxonomy" id="317549"/>
    <lineage>
        <taxon>Eukaryota</taxon>
        <taxon>Metazoa</taxon>
        <taxon>Cnidaria</taxon>
        <taxon>Anthozoa</taxon>
        <taxon>Octocorallia</taxon>
        <taxon>Malacalcyonacea</taxon>
        <taxon>Plexauridae</taxon>
        <taxon>Paramuricea</taxon>
    </lineage>
</organism>
<keyword evidence="1" id="KW-0833">Ubl conjugation pathway</keyword>
<dbReference type="GO" id="GO:0004842">
    <property type="term" value="F:ubiquitin-protein transferase activity"/>
    <property type="evidence" value="ECO:0007669"/>
    <property type="project" value="InterPro"/>
</dbReference>
<dbReference type="Gene3D" id="3.30.2410.10">
    <property type="entry name" value="Hect, E3 ligase catalytic domain"/>
    <property type="match status" value="1"/>
</dbReference>
<dbReference type="SUPFAM" id="SSF56204">
    <property type="entry name" value="Hect, E3 ligase catalytic domain"/>
    <property type="match status" value="1"/>
</dbReference>
<dbReference type="InterPro" id="IPR035983">
    <property type="entry name" value="Hect_E3_ubiquitin_ligase"/>
</dbReference>
<dbReference type="AlphaFoldDB" id="A0A7D9DEM5"/>
<dbReference type="Pfam" id="PF00632">
    <property type="entry name" value="HECT"/>
    <property type="match status" value="1"/>
</dbReference>
<dbReference type="Proteomes" id="UP001152795">
    <property type="component" value="Unassembled WGS sequence"/>
</dbReference>